<dbReference type="AlphaFoldDB" id="A0AAV5CB39"/>
<accession>A0AAV5CB39</accession>
<name>A0AAV5CB39_ELECO</name>
<feature type="compositionally biased region" description="Polar residues" evidence="1">
    <location>
        <begin position="55"/>
        <end position="67"/>
    </location>
</feature>
<sequence>MSCEFWAPVPSATLALLIDGSADVQCKFEQERSPESLDDVVIRRMPGIERGPTRSMGNGSAAQQPSRPQKGIHRAIDSIVSTSRLLHESDLADLPYL</sequence>
<feature type="region of interest" description="Disordered" evidence="1">
    <location>
        <begin position="48"/>
        <end position="71"/>
    </location>
</feature>
<dbReference type="EMBL" id="BQKI01000005">
    <property type="protein sequence ID" value="GJM95326.1"/>
    <property type="molecule type" value="Genomic_DNA"/>
</dbReference>
<evidence type="ECO:0000313" key="2">
    <source>
        <dbReference type="EMBL" id="GJM95326.1"/>
    </source>
</evidence>
<keyword evidence="3" id="KW-1185">Reference proteome</keyword>
<gene>
    <name evidence="2" type="primary">ga12046</name>
    <name evidence="2" type="ORF">PR202_ga12046</name>
</gene>
<comment type="caution">
    <text evidence="2">The sequence shown here is derived from an EMBL/GenBank/DDBJ whole genome shotgun (WGS) entry which is preliminary data.</text>
</comment>
<dbReference type="Proteomes" id="UP001054889">
    <property type="component" value="Unassembled WGS sequence"/>
</dbReference>
<reference evidence="2" key="1">
    <citation type="journal article" date="2018" name="DNA Res.">
        <title>Multiple hybrid de novo genome assembly of finger millet, an orphan allotetraploid crop.</title>
        <authorList>
            <person name="Hatakeyama M."/>
            <person name="Aluri S."/>
            <person name="Balachadran M.T."/>
            <person name="Sivarajan S.R."/>
            <person name="Patrignani A."/>
            <person name="Gruter S."/>
            <person name="Poveda L."/>
            <person name="Shimizu-Inatsugi R."/>
            <person name="Baeten J."/>
            <person name="Francoijs K.J."/>
            <person name="Nataraja K.N."/>
            <person name="Reddy Y.A.N."/>
            <person name="Phadnis S."/>
            <person name="Ravikumar R.L."/>
            <person name="Schlapbach R."/>
            <person name="Sreeman S.M."/>
            <person name="Shimizu K.K."/>
        </authorList>
    </citation>
    <scope>NUCLEOTIDE SEQUENCE</scope>
</reference>
<evidence type="ECO:0000256" key="1">
    <source>
        <dbReference type="SAM" id="MobiDB-lite"/>
    </source>
</evidence>
<protein>
    <submittedName>
        <fullName evidence="2">Uncharacterized protein</fullName>
    </submittedName>
</protein>
<evidence type="ECO:0000313" key="3">
    <source>
        <dbReference type="Proteomes" id="UP001054889"/>
    </source>
</evidence>
<organism evidence="2 3">
    <name type="scientific">Eleusine coracana subsp. coracana</name>
    <dbReference type="NCBI Taxonomy" id="191504"/>
    <lineage>
        <taxon>Eukaryota</taxon>
        <taxon>Viridiplantae</taxon>
        <taxon>Streptophyta</taxon>
        <taxon>Embryophyta</taxon>
        <taxon>Tracheophyta</taxon>
        <taxon>Spermatophyta</taxon>
        <taxon>Magnoliopsida</taxon>
        <taxon>Liliopsida</taxon>
        <taxon>Poales</taxon>
        <taxon>Poaceae</taxon>
        <taxon>PACMAD clade</taxon>
        <taxon>Chloridoideae</taxon>
        <taxon>Cynodonteae</taxon>
        <taxon>Eleusininae</taxon>
        <taxon>Eleusine</taxon>
    </lineage>
</organism>
<reference evidence="2" key="2">
    <citation type="submission" date="2021-12" db="EMBL/GenBank/DDBJ databases">
        <title>Resequencing data analysis of finger millet.</title>
        <authorList>
            <person name="Hatakeyama M."/>
            <person name="Aluri S."/>
            <person name="Balachadran M.T."/>
            <person name="Sivarajan S.R."/>
            <person name="Poveda L."/>
            <person name="Shimizu-Inatsugi R."/>
            <person name="Schlapbach R."/>
            <person name="Sreeman S.M."/>
            <person name="Shimizu K.K."/>
        </authorList>
    </citation>
    <scope>NUCLEOTIDE SEQUENCE</scope>
</reference>
<proteinExistence type="predicted"/>